<gene>
    <name evidence="2" type="ORF">JKF63_07768</name>
</gene>
<feature type="compositionally biased region" description="Basic and acidic residues" evidence="1">
    <location>
        <begin position="511"/>
        <end position="530"/>
    </location>
</feature>
<feature type="region of interest" description="Disordered" evidence="1">
    <location>
        <begin position="291"/>
        <end position="351"/>
    </location>
</feature>
<feature type="region of interest" description="Disordered" evidence="1">
    <location>
        <begin position="237"/>
        <end position="267"/>
    </location>
</feature>
<proteinExistence type="predicted"/>
<protein>
    <submittedName>
        <fullName evidence="2">Uncharacterized protein</fullName>
    </submittedName>
</protein>
<feature type="compositionally biased region" description="Acidic residues" evidence="1">
    <location>
        <begin position="110"/>
        <end position="122"/>
    </location>
</feature>
<feature type="compositionally biased region" description="Low complexity" evidence="1">
    <location>
        <begin position="1036"/>
        <end position="1061"/>
    </location>
</feature>
<name>A0A836LM41_9TRYP</name>
<feature type="compositionally biased region" description="Pro residues" evidence="1">
    <location>
        <begin position="332"/>
        <end position="345"/>
    </location>
</feature>
<feature type="compositionally biased region" description="Polar residues" evidence="1">
    <location>
        <begin position="2254"/>
        <end position="2280"/>
    </location>
</feature>
<comment type="caution">
    <text evidence="2">The sequence shown here is derived from an EMBL/GenBank/DDBJ whole genome shotgun (WGS) entry which is preliminary data.</text>
</comment>
<feature type="region of interest" description="Disordered" evidence="1">
    <location>
        <begin position="2157"/>
        <end position="2195"/>
    </location>
</feature>
<feature type="compositionally biased region" description="Basic residues" evidence="1">
    <location>
        <begin position="1271"/>
        <end position="1282"/>
    </location>
</feature>
<feature type="region of interest" description="Disordered" evidence="1">
    <location>
        <begin position="1946"/>
        <end position="1979"/>
    </location>
</feature>
<feature type="region of interest" description="Disordered" evidence="1">
    <location>
        <begin position="2251"/>
        <end position="2308"/>
    </location>
</feature>
<feature type="compositionally biased region" description="Basic residues" evidence="1">
    <location>
        <begin position="970"/>
        <end position="982"/>
    </location>
</feature>
<keyword evidence="3" id="KW-1185">Reference proteome</keyword>
<feature type="compositionally biased region" description="Low complexity" evidence="1">
    <location>
        <begin position="1079"/>
        <end position="1089"/>
    </location>
</feature>
<organism evidence="2 3">
    <name type="scientific">Porcisia hertigi</name>
    <dbReference type="NCBI Taxonomy" id="2761500"/>
    <lineage>
        <taxon>Eukaryota</taxon>
        <taxon>Discoba</taxon>
        <taxon>Euglenozoa</taxon>
        <taxon>Kinetoplastea</taxon>
        <taxon>Metakinetoplastina</taxon>
        <taxon>Trypanosomatida</taxon>
        <taxon>Trypanosomatidae</taxon>
        <taxon>Leishmaniinae</taxon>
        <taxon>Porcisia</taxon>
    </lineage>
</organism>
<feature type="compositionally biased region" description="Low complexity" evidence="1">
    <location>
        <begin position="316"/>
        <end position="331"/>
    </location>
</feature>
<feature type="region of interest" description="Disordered" evidence="1">
    <location>
        <begin position="1858"/>
        <end position="1916"/>
    </location>
</feature>
<dbReference type="RefSeq" id="XP_067759899.1">
    <property type="nucleotide sequence ID" value="XM_067903699.1"/>
</dbReference>
<feature type="compositionally biased region" description="Basic and acidic residues" evidence="1">
    <location>
        <begin position="2356"/>
        <end position="2365"/>
    </location>
</feature>
<feature type="compositionally biased region" description="Low complexity" evidence="1">
    <location>
        <begin position="407"/>
        <end position="425"/>
    </location>
</feature>
<feature type="region of interest" description="Disordered" evidence="1">
    <location>
        <begin position="364"/>
        <end position="443"/>
    </location>
</feature>
<feature type="compositionally biased region" description="Low complexity" evidence="1">
    <location>
        <begin position="1880"/>
        <end position="1895"/>
    </location>
</feature>
<feature type="compositionally biased region" description="Polar residues" evidence="1">
    <location>
        <begin position="2373"/>
        <end position="2383"/>
    </location>
</feature>
<feature type="compositionally biased region" description="Basic residues" evidence="1">
    <location>
        <begin position="471"/>
        <end position="481"/>
    </location>
</feature>
<feature type="compositionally biased region" description="Basic and acidic residues" evidence="1">
    <location>
        <begin position="482"/>
        <end position="500"/>
    </location>
</feature>
<feature type="region of interest" description="Disordered" evidence="1">
    <location>
        <begin position="949"/>
        <end position="1128"/>
    </location>
</feature>
<dbReference type="GeneID" id="94293776"/>
<feature type="compositionally biased region" description="Pro residues" evidence="1">
    <location>
        <begin position="2173"/>
        <end position="2182"/>
    </location>
</feature>
<feature type="region of interest" description="Disordered" evidence="1">
    <location>
        <begin position="750"/>
        <end position="774"/>
    </location>
</feature>
<feature type="region of interest" description="Disordered" evidence="1">
    <location>
        <begin position="2450"/>
        <end position="2508"/>
    </location>
</feature>
<feature type="region of interest" description="Disordered" evidence="1">
    <location>
        <begin position="470"/>
        <end position="568"/>
    </location>
</feature>
<feature type="region of interest" description="Disordered" evidence="1">
    <location>
        <begin position="637"/>
        <end position="672"/>
    </location>
</feature>
<evidence type="ECO:0000256" key="1">
    <source>
        <dbReference type="SAM" id="MobiDB-lite"/>
    </source>
</evidence>
<feature type="compositionally biased region" description="Low complexity" evidence="1">
    <location>
        <begin position="2281"/>
        <end position="2308"/>
    </location>
</feature>
<dbReference type="KEGG" id="phet:94293776"/>
<dbReference type="Proteomes" id="UP000674318">
    <property type="component" value="Chromosome 3"/>
</dbReference>
<feature type="region of interest" description="Disordered" evidence="1">
    <location>
        <begin position="1206"/>
        <end position="1229"/>
    </location>
</feature>
<feature type="compositionally biased region" description="Basic residues" evidence="1">
    <location>
        <begin position="426"/>
        <end position="437"/>
    </location>
</feature>
<feature type="region of interest" description="Disordered" evidence="1">
    <location>
        <begin position="68"/>
        <end position="123"/>
    </location>
</feature>
<reference evidence="2 3" key="1">
    <citation type="submission" date="2021-02" db="EMBL/GenBank/DDBJ databases">
        <title>Porcisia hertigi Genome sequencing and assembly.</title>
        <authorList>
            <person name="Almutairi H."/>
            <person name="Gatherer D."/>
        </authorList>
    </citation>
    <scope>NUCLEOTIDE SEQUENCE [LARGE SCALE GENOMIC DNA]</scope>
    <source>
        <strain evidence="2 3">C119</strain>
    </source>
</reference>
<sequence length="2625" mass="277138">MARRTSSAASPHRSLIDAVLDEQFMPEAGQPQQQQAVATDTRIAAAVDLHDSPGVASKGDNAAVVTVAPSARHRRRGGGAAVRQQQRPAQHRAERFADATRTGGDRDDSSDVENSDTFEDSEWQPLHQKALRLQPLPPAAPASALMEEVEALVGNENGDVVETFADVFAAPTTPARRTTHSAAQSMLAAERARLLRDSPGTVAEGDAVGAVTNWYDADTRERLWRPTTEPRVVTRAFRPGSAPCQTRGRGAASTKSPQRRKAAASPAALPAVVVEFLQAEADAEMAVKAAPATITDSSENKSRVSLPRHAPNAVGSRASPSRATTAPATAPRTPPPHPPSPPVPSPAAESAAVLRELKDLQRRLRGHGHCSEKAATLTETKPKTGNPVAATLRSSEGLESFSPCDISTTLSSASSTATTSSTTTAGRRRRQGSARKSRMGDLSCTSPEYWATASITEIVDVIDGRCTMAPGRKRQMHRKQRGQPDFDPTRYARRLLDRTARSCTTSAASDDTDHAYFDDSDGDAKYDPAGHRSQSVQEGLGGDERDEHASGSRHRRPRSAPGVACDPSLAARKREALLRSGPTWATAATEIGLTPAELQDLLRYSLSSPDAATTWLAVGSHRAQDGTGTVEAVIGAQDNNDVDRRRTERVERHGHGEAGGPRPYAQPPPLLRSDPVSLDVAAQTALVQRIVAALPAVPVELQEELSRQRRLLERVCRDVRLMSAPAHAAVQARLTSPTVSFMAARQPSPVEFSTGASGGGGGGAETSPPTAAEAHKERQHLLFTSLPRPAAFVPMAARGLCGAAADPSRPLPPVHSDAMAPREPYEMALRELAERETHHYVSELDRQRTMYDRQLQEERRQRTQERRHYAELLQSQQHKLLRHHRETVHLLQRECRLQQQQQESLVQQLAASQEAAAQRQRAQHEHTTKKMLEGATDVMKSYVMAEGPGRGGHVTLNTPTRVAATPGGAAHRRRQRPCKRKQTAGSPDPSQVAAAAAGTPPHTPTSPPCADVASKRDPSDAGMPTAQLLSPRRRSTSPTHTAPPLSAPSSSVLSPRSNNSNDGAREPHAGRRMPPLPPAAAADAAPIEPNFSDGAVTPTAEDDKGMRHHTSGITTPVIPSRAAGPKPSTNRIEMLRAVYVGDAARSQPPRPRTQGRMTLPLHVCLPPEEDTHPRQALGAATLAAELADLRATAAARDAGLVEGTRLYGAQPRRHGPPDAPQSASTGEAAVQRLHPAVPHRALSVSPSSTGVERHARTPNGKKMVKREAAKSRRGSSTRRAQRSKSGDVKWPGRSLGRRPGCAAPHATLGCGGVANRASGRLPRRFDMEAVSLLSSETGTTPLHVCALQSEWAAHTPQCGVDVRGGVPPGGVHYGGTWSEVIHEGVQDAHSGTARGQETADAVIATAGVTASKPAVGRPLLVLSPPRIAVGGLEEVTHAMSGAATATTPALCMPQATDAQLRLALHHRAGVVSALRHEAPSSPSPPQAAAAAAASGGDGHTMLNAVGSLPPCDSVFFGAPAEILINAADGPIIGDDANNATQNAPSAASAPLGMLTDYARAWARYVAAEREVESRALALATEDAGVLSAVASAPEHRRHRQGGGEDDAAPAAVTIPRPSSVTAAVHYRESELGCDNPALQRGSVHVSSHMAAEARALTEARRRLSAIRACFITPPSLGAASRGRATGMDAALRDNALVRQLVDATVLSVLEVQNHQSHADPVRQVMVAMEHELLRLMLAGCLEAGAGTTSGVAEEAKTRRQRAQSPRGRRLDPELACAFAEAALQEAVDAALENCRSGRKTSRAAASASTPNATGAAMSTATTAFAQTAQAAPMNASLAAEVDLRERVPIPLTASTAWLRDESPMPETTPLEQEGPKTSDAQDGQGAADAITATATVVLPPPRGGSRDATNSAALGSAEPTLQEVRVVVDLSPVVRNIMMSHNSVFVTPTQSSQQQQQVEEGAPHRPRPHPPIQQEQLPSRWMALEDRRDVIVETECRVVAAAKRTEMSPPTVADAAMQSKHTPALSPAAAPLPPPPPPVPSDVNFASAHRQDAAPPADRPTSHDALHLTMLHLLQSALLDQERLQRASLSDREEEQRRAHELLREASKVAVHQRTLAGPLDASAEPPPSGAAIPTTQPHLALPQQPVATTVVDAPRHEDGETTEATASRVGAPPSPQLPPVAAPSTSATRGASMPPVRDPVMGYVLEWIRQFGASQQLRSSMRSAERAAASPSLVEGLTAAAQTAAKHVITPRAQGTAQTPLANTITRHAVSRPSTRNLGSSTSMESTSSSSPSMTPSSYTSSSSMPTDQAWGRLRIHSNEHSGEPHAQMPHHVSSRAPLERPPMYLHAPIRKARPMLDRQRDDASSSTATTHYTTGRNSLTSGIADESRVNRAASSGSSRLLPPRASAEVQAALAAALRAHQQANRPEVSTMARAEESSSGMDHIPLGSGVGNTSHAVSPPARSAGTTAVMRTPPPAFTASAVPRTSLAELHTPPPTWSSTTRSRVDVRVDDNGEARHVGDDAYKRPPSVGARDKVAGTTVAVEVLGAPQQRAIQPKPTASNSAAAWGNISLTSTSTSSHSRNGGARGNTREVAHAYPAGNRTLASSAIGKAAPASSALPFMLS</sequence>
<feature type="region of interest" description="Disordered" evidence="1">
    <location>
        <begin position="2006"/>
        <end position="2062"/>
    </location>
</feature>
<evidence type="ECO:0000313" key="3">
    <source>
        <dbReference type="Proteomes" id="UP000674318"/>
    </source>
</evidence>
<dbReference type="OrthoDB" id="267937at2759"/>
<evidence type="ECO:0000313" key="2">
    <source>
        <dbReference type="EMBL" id="KAG5511943.1"/>
    </source>
</evidence>
<feature type="region of interest" description="Disordered" evidence="1">
    <location>
        <begin position="2321"/>
        <end position="2405"/>
    </location>
</feature>
<dbReference type="EMBL" id="JAFJZO010000003">
    <property type="protein sequence ID" value="KAG5511943.1"/>
    <property type="molecule type" value="Genomic_DNA"/>
</dbReference>
<feature type="region of interest" description="Disordered" evidence="1">
    <location>
        <begin position="1748"/>
        <end position="1768"/>
    </location>
</feature>
<feature type="compositionally biased region" description="Pro residues" evidence="1">
    <location>
        <begin position="2030"/>
        <end position="2040"/>
    </location>
</feature>
<feature type="region of interest" description="Disordered" evidence="1">
    <location>
        <begin position="1241"/>
        <end position="1299"/>
    </location>
</feature>
<feature type="region of interest" description="Disordered" evidence="1">
    <location>
        <begin position="1475"/>
        <end position="1494"/>
    </location>
</feature>
<accession>A0A836LM41</accession>
<feature type="compositionally biased region" description="Basic and acidic residues" evidence="1">
    <location>
        <begin position="91"/>
        <end position="109"/>
    </location>
</feature>
<feature type="compositionally biased region" description="Basic and acidic residues" evidence="1">
    <location>
        <begin position="641"/>
        <end position="656"/>
    </location>
</feature>